<feature type="domain" description="Transposase IS110-like N-terminal" evidence="1">
    <location>
        <begin position="5"/>
        <end position="149"/>
    </location>
</feature>
<evidence type="ECO:0000313" key="3">
    <source>
        <dbReference type="EMBL" id="AMK59578.1"/>
    </source>
</evidence>
<organism evidence="3">
    <name type="scientific">uncultured bacterium UPO75</name>
    <dbReference type="NCBI Taxonomy" id="1776992"/>
    <lineage>
        <taxon>Bacteria</taxon>
        <taxon>environmental samples</taxon>
    </lineage>
</organism>
<name>A0A140DZW6_9BACT</name>
<protein>
    <submittedName>
        <fullName evidence="3">Transposase</fullName>
    </submittedName>
</protein>
<evidence type="ECO:0000259" key="1">
    <source>
        <dbReference type="Pfam" id="PF01548"/>
    </source>
</evidence>
<dbReference type="AlphaFoldDB" id="A0A140DZW6"/>
<dbReference type="EMBL" id="KU144995">
    <property type="protein sequence ID" value="AMK59578.1"/>
    <property type="molecule type" value="Genomic_DNA"/>
</dbReference>
<dbReference type="Pfam" id="PF01548">
    <property type="entry name" value="DEDD_Tnp_IS110"/>
    <property type="match status" value="1"/>
</dbReference>
<dbReference type="GO" id="GO:0004803">
    <property type="term" value="F:transposase activity"/>
    <property type="evidence" value="ECO:0007669"/>
    <property type="project" value="InterPro"/>
</dbReference>
<dbReference type="PANTHER" id="PTHR33055:SF3">
    <property type="entry name" value="PUTATIVE TRANSPOSASE FOR IS117-RELATED"/>
    <property type="match status" value="1"/>
</dbReference>
<dbReference type="GO" id="GO:0006313">
    <property type="term" value="P:DNA transposition"/>
    <property type="evidence" value="ECO:0007669"/>
    <property type="project" value="InterPro"/>
</dbReference>
<dbReference type="Pfam" id="PF02371">
    <property type="entry name" value="Transposase_20"/>
    <property type="match status" value="1"/>
</dbReference>
<dbReference type="InterPro" id="IPR002525">
    <property type="entry name" value="Transp_IS110-like_N"/>
</dbReference>
<dbReference type="InterPro" id="IPR003346">
    <property type="entry name" value="Transposase_20"/>
</dbReference>
<feature type="domain" description="Transposase IS116/IS110/IS902 C-terminal" evidence="2">
    <location>
        <begin position="193"/>
        <end position="277"/>
    </location>
</feature>
<sequence length="322" mass="34707">MAHILGIDVAKAKLDVALRRPDGKWRSKVVENSPAGFAVLREWLVSHGVDSVHACLEATGTYWEAVAEFLADAGHTVSVVNPAQIKAFGGAGLVRSKTDRIDARLIADFCAAQCPPPWQAPPVSVRTLRALVARREALDAMRTQERNRLPVSDAAVRGGIEAHLTHLEQAIKDIDAVIRQTIDDDPGLRGQGELLVSIPGLGDRTVAALLAYYGGPLRFESSKQAVAYAGLDPRQHQSGSSVRGKPRLSKVGHARLRKALYMPAMVATTRTAWGRALKQRLTAAGKPPMLILGAMMRKLLCVAYGVLRSGRPFDPSLHSMAG</sequence>
<dbReference type="NCBIfam" id="NF033542">
    <property type="entry name" value="transpos_IS110"/>
    <property type="match status" value="1"/>
</dbReference>
<proteinExistence type="predicted"/>
<dbReference type="InterPro" id="IPR047650">
    <property type="entry name" value="Transpos_IS110"/>
</dbReference>
<dbReference type="GO" id="GO:0003677">
    <property type="term" value="F:DNA binding"/>
    <property type="evidence" value="ECO:0007669"/>
    <property type="project" value="InterPro"/>
</dbReference>
<reference evidence="3" key="1">
    <citation type="journal article" date="2016" name="Appl. Environ. Microbiol.">
        <title>Functional Metagenomics of a Biostimulated Petroleum-Contaminated Soil Reveals an Extraordinary Diversity of Extradiol Dioxygenases.</title>
        <authorList>
            <person name="Terron-Gonzalez L."/>
            <person name="Martin-Cabello G."/>
            <person name="Ferrer M."/>
            <person name="Santero E."/>
        </authorList>
    </citation>
    <scope>NUCLEOTIDE SEQUENCE</scope>
</reference>
<accession>A0A140DZW6</accession>
<dbReference type="PANTHER" id="PTHR33055">
    <property type="entry name" value="TRANSPOSASE FOR INSERTION SEQUENCE ELEMENT IS1111A"/>
    <property type="match status" value="1"/>
</dbReference>
<evidence type="ECO:0000259" key="2">
    <source>
        <dbReference type="Pfam" id="PF02371"/>
    </source>
</evidence>